<evidence type="ECO:0000256" key="1">
    <source>
        <dbReference type="SAM" id="MobiDB-lite"/>
    </source>
</evidence>
<sequence>MRQVEVCQKLNGPVIPSTMVGYDRWGSGDLVELSLARARHSTSLENKPGAQLSTTDVQVPTDRSSSLGGDIQDQLPFRISNPIATSWTTPDDPKGGDGSTDGRCGWSAPREDNKRSSDARDETGVDYAFGAATMDGCGGWAHAPGSTPISRIALSLEVHGKMTLFIKVHVLVSTRLRDFLSRSGLQSIAAHIISASVVLMQMDFIRRLHFPGRRSITLPNATIHCKVGLDGPIPTTNANLSPPGSGIFSLNTLPSSAASPAFHPAENPTAPQRLPPRWAWTDSVTFSLLPREMLRMFIGTLGHICMFSMGLTMHVDQKRQKKSPGQHRITFPKWGRFSPIRTKFQHRCLLFNMYSAAFRYLPSADKVGFETYLGFLMPQISAPIFSIKLVAVDAQTPYGTWLVRVQDLSASGCLRLPGSFAFTEFTTFCCTGLLVKDGRLTASHRRRSARRQGKTPLAGRHPWTITVVGQEAENDQSEICSAPSSTSAYHGIIHDIFGDPVCQEYGWRRSTSQKTQPAVDRFASGVYTVGLYAVQKKPRTERFNSPVARRSRRAKSLVRAMSAMRACYAPTPHLPPVPLWAGADAKTRLEVEEVLPESPDQPAEHAFLVLRRGREGLLSVPAKIVKAFVEQGDKRRIRRGACAVRSDPCPVCSQLELWVIGDSYRARKPPSVYNTHAVVEFLYGYMRSIHIVNTLTEGPTRGCGPKRSLDPSSLEGSMNSFIGASSLTIPWEFWVLVRSWSSEVPNRDWLSFPKESLYCSLGYKFDMLVFNIRMALSHQHYGHIPKKSFHKVIIVVDDCVFLHNGTFRSPHGAMRRRREYAPSGVLGPSFLSYSATIIPSHKYTCRHRLKSVRVDSGTRSWRLVMQLGMEDNVWLFKGPPPESWSDNARLRRVKFDLRVYHMLISSRLAIARKLRLIPRHQRIQTRPGLTSVITWLFITSDYLEKNQALQEIFALRLGGNSISENGQGNQVTSRFAAEEKMCPHGYNVKNPTQNSVYLQPEDFTLKWQGFQPSMGKQYESGISLFTPAPAFCDTPDMDTSNEPTPYSLLIFRNASNCTPVPFLHTRITEVSDTKDRKLDSFKTEPQSQQRRTSNESASSKQYHEYNVDSGVDKISSFLYAAGFIGA</sequence>
<dbReference type="GeneID" id="73352204"/>
<reference evidence="2" key="1">
    <citation type="journal article" date="2021" name="Mol. Plant Microbe Interact.">
        <title>Complete Genome Sequence of the Plant-Pathogenic Fungus Colletotrichum lupini.</title>
        <authorList>
            <person name="Baroncelli R."/>
            <person name="Pensec F."/>
            <person name="Da Lio D."/>
            <person name="Boufleur T."/>
            <person name="Vicente I."/>
            <person name="Sarrocco S."/>
            <person name="Picot A."/>
            <person name="Baraldi E."/>
            <person name="Sukno S."/>
            <person name="Thon M."/>
            <person name="Le Floch G."/>
        </authorList>
    </citation>
    <scope>NUCLEOTIDE SEQUENCE</scope>
    <source>
        <strain evidence="2">IMI 504893</strain>
    </source>
</reference>
<feature type="region of interest" description="Disordered" evidence="1">
    <location>
        <begin position="1076"/>
        <end position="1101"/>
    </location>
</feature>
<name>A0A9Q8WBL7_9PEZI</name>
<protein>
    <submittedName>
        <fullName evidence="2">Uncharacterized protein</fullName>
    </submittedName>
</protein>
<dbReference type="EMBL" id="CP019472">
    <property type="protein sequence ID" value="UQC76777.1"/>
    <property type="molecule type" value="Genomic_DNA"/>
</dbReference>
<feature type="region of interest" description="Disordered" evidence="1">
    <location>
        <begin position="42"/>
        <end position="121"/>
    </location>
</feature>
<accession>A0A9Q8WBL7</accession>
<organism evidence="2 3">
    <name type="scientific">Colletotrichum lupini</name>
    <dbReference type="NCBI Taxonomy" id="145971"/>
    <lineage>
        <taxon>Eukaryota</taxon>
        <taxon>Fungi</taxon>
        <taxon>Dikarya</taxon>
        <taxon>Ascomycota</taxon>
        <taxon>Pezizomycotina</taxon>
        <taxon>Sordariomycetes</taxon>
        <taxon>Hypocreomycetidae</taxon>
        <taxon>Glomerellales</taxon>
        <taxon>Glomerellaceae</taxon>
        <taxon>Colletotrichum</taxon>
        <taxon>Colletotrichum acutatum species complex</taxon>
    </lineage>
</organism>
<feature type="compositionally biased region" description="Polar residues" evidence="1">
    <location>
        <begin position="42"/>
        <end position="67"/>
    </location>
</feature>
<gene>
    <name evidence="2" type="ORF">CLUP02_18292</name>
</gene>
<dbReference type="Proteomes" id="UP000830671">
    <property type="component" value="Chromosome 10"/>
</dbReference>
<evidence type="ECO:0000313" key="2">
    <source>
        <dbReference type="EMBL" id="UQC76777.1"/>
    </source>
</evidence>
<evidence type="ECO:0000313" key="3">
    <source>
        <dbReference type="Proteomes" id="UP000830671"/>
    </source>
</evidence>
<keyword evidence="3" id="KW-1185">Reference proteome</keyword>
<dbReference type="RefSeq" id="XP_049138418.1">
    <property type="nucleotide sequence ID" value="XM_049297194.1"/>
</dbReference>
<feature type="compositionally biased region" description="Polar residues" evidence="1">
    <location>
        <begin position="1083"/>
        <end position="1100"/>
    </location>
</feature>
<proteinExistence type="predicted"/>
<feature type="compositionally biased region" description="Basic and acidic residues" evidence="1">
    <location>
        <begin position="109"/>
        <end position="121"/>
    </location>
</feature>
<dbReference type="AlphaFoldDB" id="A0A9Q8WBL7"/>
<dbReference type="KEGG" id="clup:CLUP02_18292"/>